<keyword evidence="2" id="KW-0698">rRNA processing</keyword>
<dbReference type="InterPro" id="IPR003107">
    <property type="entry name" value="HAT"/>
</dbReference>
<keyword evidence="4" id="KW-0539">Nucleus</keyword>
<dbReference type="EMBL" id="KZ288266">
    <property type="protein sequence ID" value="PBC30190.1"/>
    <property type="molecule type" value="Genomic_DNA"/>
</dbReference>
<feature type="region of interest" description="Disordered" evidence="5">
    <location>
        <begin position="54"/>
        <end position="91"/>
    </location>
</feature>
<evidence type="ECO:0000256" key="1">
    <source>
        <dbReference type="ARBA" id="ARBA00004604"/>
    </source>
</evidence>
<dbReference type="InterPro" id="IPR045209">
    <property type="entry name" value="Rrp5"/>
</dbReference>
<dbReference type="SUPFAM" id="SSF48452">
    <property type="entry name" value="TPR-like"/>
    <property type="match status" value="2"/>
</dbReference>
<dbReference type="STRING" id="94128.A0A2A3EEP6"/>
<dbReference type="Proteomes" id="UP000242457">
    <property type="component" value="Unassembled WGS sequence"/>
</dbReference>
<dbReference type="PANTHER" id="PTHR23270:SF10">
    <property type="entry name" value="PROTEIN RRP5 HOMOLOG"/>
    <property type="match status" value="1"/>
</dbReference>
<sequence>MLKKIKSKKNVKSIIYDIKNTFNNINNYNNTENKSRLSECGFFWNEISTLNSCENKESSSDSEDEIEQKSKQKSKKLNTVERREKEKQKEREIRQREEALASNQLPNSIDQFDRLVLARPNSSIIWLQYMAYYLQTTEIEKARAVARRAVKTINFREENEKLNVWNAWLNLESKFGTSESLNDVFQEAVRSNDSLKIYTHMLIIHVEAGRQIELEKTINTIIGKFKQIPETWINCGEALLKIGLKDKSRHIMQRALQSLPASEHVNLIVRFAIMENKFGDKERAQTLFEQILSSYPKRVDIWSCYVDSLIKSNDIDIARRVLERTIIQTLPPRKMKILFKKFINFEEQYGTQENVNHVQQMAAEYVERQCNKNV</sequence>
<feature type="domain" description="Suppressor of forked" evidence="6">
    <location>
        <begin position="185"/>
        <end position="368"/>
    </location>
</feature>
<dbReference type="GO" id="GO:0006364">
    <property type="term" value="P:rRNA processing"/>
    <property type="evidence" value="ECO:0007669"/>
    <property type="project" value="UniProtKB-KW"/>
</dbReference>
<accession>A0A2A3EEP6</accession>
<evidence type="ECO:0000256" key="5">
    <source>
        <dbReference type="SAM" id="MobiDB-lite"/>
    </source>
</evidence>
<evidence type="ECO:0000256" key="3">
    <source>
        <dbReference type="ARBA" id="ARBA00022737"/>
    </source>
</evidence>
<keyword evidence="8" id="KW-1185">Reference proteome</keyword>
<evidence type="ECO:0000256" key="4">
    <source>
        <dbReference type="ARBA" id="ARBA00023242"/>
    </source>
</evidence>
<evidence type="ECO:0000313" key="7">
    <source>
        <dbReference type="EMBL" id="PBC30190.1"/>
    </source>
</evidence>
<dbReference type="FunFam" id="1.25.40.10:FF:000065">
    <property type="entry name" value="Programmed cell death 11"/>
    <property type="match status" value="1"/>
</dbReference>
<dbReference type="AlphaFoldDB" id="A0A2A3EEP6"/>
<keyword evidence="3" id="KW-0677">Repeat</keyword>
<comment type="subcellular location">
    <subcellularLocation>
        <location evidence="1">Nucleus</location>
        <location evidence="1">Nucleolus</location>
    </subcellularLocation>
</comment>
<gene>
    <name evidence="7" type="ORF">APICC_02876</name>
</gene>
<dbReference type="OrthoDB" id="412781at2759"/>
<reference evidence="7 8" key="1">
    <citation type="submission" date="2014-07" db="EMBL/GenBank/DDBJ databases">
        <title>Genomic and transcriptomic analysis on Apis cerana provide comprehensive insights into honey bee biology.</title>
        <authorList>
            <person name="Diao Q."/>
            <person name="Sun L."/>
            <person name="Zheng H."/>
            <person name="Zheng H."/>
            <person name="Xu S."/>
            <person name="Wang S."/>
            <person name="Zeng Z."/>
            <person name="Hu F."/>
            <person name="Su S."/>
            <person name="Wu J."/>
        </authorList>
    </citation>
    <scope>NUCLEOTIDE SEQUENCE [LARGE SCALE GENOMIC DNA]</scope>
    <source>
        <tissue evidence="7">Pupae without intestine</tissue>
    </source>
</reference>
<dbReference type="InterPro" id="IPR008847">
    <property type="entry name" value="Suf"/>
</dbReference>
<feature type="compositionally biased region" description="Basic and acidic residues" evidence="5">
    <location>
        <begin position="78"/>
        <end position="91"/>
    </location>
</feature>
<organism evidence="7 8">
    <name type="scientific">Apis cerana cerana</name>
    <name type="common">Oriental honeybee</name>
    <dbReference type="NCBI Taxonomy" id="94128"/>
    <lineage>
        <taxon>Eukaryota</taxon>
        <taxon>Metazoa</taxon>
        <taxon>Ecdysozoa</taxon>
        <taxon>Arthropoda</taxon>
        <taxon>Hexapoda</taxon>
        <taxon>Insecta</taxon>
        <taxon>Pterygota</taxon>
        <taxon>Neoptera</taxon>
        <taxon>Endopterygota</taxon>
        <taxon>Hymenoptera</taxon>
        <taxon>Apocrita</taxon>
        <taxon>Aculeata</taxon>
        <taxon>Apoidea</taxon>
        <taxon>Anthophila</taxon>
        <taxon>Apidae</taxon>
        <taxon>Apis</taxon>
    </lineage>
</organism>
<proteinExistence type="predicted"/>
<dbReference type="Pfam" id="PF05843">
    <property type="entry name" value="Suf"/>
    <property type="match status" value="1"/>
</dbReference>
<evidence type="ECO:0000256" key="2">
    <source>
        <dbReference type="ARBA" id="ARBA00022552"/>
    </source>
</evidence>
<dbReference type="SMART" id="SM00386">
    <property type="entry name" value="HAT"/>
    <property type="match status" value="4"/>
</dbReference>
<evidence type="ECO:0000313" key="8">
    <source>
        <dbReference type="Proteomes" id="UP000242457"/>
    </source>
</evidence>
<dbReference type="Gene3D" id="1.25.40.10">
    <property type="entry name" value="Tetratricopeptide repeat domain"/>
    <property type="match status" value="1"/>
</dbReference>
<dbReference type="GO" id="GO:0003723">
    <property type="term" value="F:RNA binding"/>
    <property type="evidence" value="ECO:0007669"/>
    <property type="project" value="TreeGrafter"/>
</dbReference>
<evidence type="ECO:0000259" key="6">
    <source>
        <dbReference type="Pfam" id="PF05843"/>
    </source>
</evidence>
<protein>
    <recommendedName>
        <fullName evidence="6">Suppressor of forked domain-containing protein</fullName>
    </recommendedName>
</protein>
<dbReference type="PANTHER" id="PTHR23270">
    <property type="entry name" value="PROGRAMMED CELL DEATH PROTEIN 11 PRE-RRNA PROCESSING PROTEIN RRP5"/>
    <property type="match status" value="1"/>
</dbReference>
<dbReference type="GO" id="GO:0032040">
    <property type="term" value="C:small-subunit processome"/>
    <property type="evidence" value="ECO:0007669"/>
    <property type="project" value="TreeGrafter"/>
</dbReference>
<name>A0A2A3EEP6_APICC</name>
<dbReference type="InterPro" id="IPR011990">
    <property type="entry name" value="TPR-like_helical_dom_sf"/>
</dbReference>